<organism evidence="2 3">
    <name type="scientific">Asanoa siamensis</name>
    <dbReference type="NCBI Taxonomy" id="926357"/>
    <lineage>
        <taxon>Bacteria</taxon>
        <taxon>Bacillati</taxon>
        <taxon>Actinomycetota</taxon>
        <taxon>Actinomycetes</taxon>
        <taxon>Micromonosporales</taxon>
        <taxon>Micromonosporaceae</taxon>
        <taxon>Asanoa</taxon>
    </lineage>
</organism>
<feature type="compositionally biased region" description="Basic and acidic residues" evidence="1">
    <location>
        <begin position="59"/>
        <end position="69"/>
    </location>
</feature>
<protein>
    <submittedName>
        <fullName evidence="2">Uncharacterized protein</fullName>
    </submittedName>
</protein>
<comment type="caution">
    <text evidence="2">The sequence shown here is derived from an EMBL/GenBank/DDBJ whole genome shotgun (WGS) entry which is preliminary data.</text>
</comment>
<gene>
    <name evidence="2" type="ORF">Asi02nite_71460</name>
</gene>
<keyword evidence="3" id="KW-1185">Reference proteome</keyword>
<accession>A0ABQ4D278</accession>
<name>A0ABQ4D278_9ACTN</name>
<evidence type="ECO:0000313" key="2">
    <source>
        <dbReference type="EMBL" id="GIF77628.1"/>
    </source>
</evidence>
<dbReference type="EMBL" id="BONE01000097">
    <property type="protein sequence ID" value="GIF77628.1"/>
    <property type="molecule type" value="Genomic_DNA"/>
</dbReference>
<proteinExistence type="predicted"/>
<feature type="compositionally biased region" description="Basic residues" evidence="1">
    <location>
        <begin position="26"/>
        <end position="35"/>
    </location>
</feature>
<reference evidence="2 3" key="1">
    <citation type="submission" date="2021-01" db="EMBL/GenBank/DDBJ databases">
        <title>Whole genome shotgun sequence of Asanoa siamensis NBRC 107932.</title>
        <authorList>
            <person name="Komaki H."/>
            <person name="Tamura T."/>
        </authorList>
    </citation>
    <scope>NUCLEOTIDE SEQUENCE [LARGE SCALE GENOMIC DNA]</scope>
    <source>
        <strain evidence="2 3">NBRC 107932</strain>
    </source>
</reference>
<evidence type="ECO:0000256" key="1">
    <source>
        <dbReference type="SAM" id="MobiDB-lite"/>
    </source>
</evidence>
<evidence type="ECO:0000313" key="3">
    <source>
        <dbReference type="Proteomes" id="UP000604117"/>
    </source>
</evidence>
<dbReference type="Proteomes" id="UP000604117">
    <property type="component" value="Unassembled WGS sequence"/>
</dbReference>
<feature type="region of interest" description="Disordered" evidence="1">
    <location>
        <begin position="1"/>
        <end position="80"/>
    </location>
</feature>
<sequence length="80" mass="9018">MGDTALTRRAASRVTPDPGIDAATRSARRRPRCRAVGRPPASFRPGRTLSMTTKRKHEKQNDEEREAARRALQTSMDTRQ</sequence>